<dbReference type="InterPro" id="IPR011611">
    <property type="entry name" value="PfkB_dom"/>
</dbReference>
<dbReference type="Pfam" id="PF00294">
    <property type="entry name" value="PfkB"/>
    <property type="match status" value="1"/>
</dbReference>
<organism evidence="7 8">
    <name type="scientific">Mycoplasmopsis pullorum</name>
    <dbReference type="NCBI Taxonomy" id="48003"/>
    <lineage>
        <taxon>Bacteria</taxon>
        <taxon>Bacillati</taxon>
        <taxon>Mycoplasmatota</taxon>
        <taxon>Mycoplasmoidales</taxon>
        <taxon>Metamycoplasmataceae</taxon>
        <taxon>Mycoplasmopsis</taxon>
    </lineage>
</organism>
<dbReference type="Gene3D" id="3.40.1190.20">
    <property type="match status" value="1"/>
</dbReference>
<dbReference type="SUPFAM" id="SSF53613">
    <property type="entry name" value="Ribokinase-like"/>
    <property type="match status" value="1"/>
</dbReference>
<dbReference type="InterPro" id="IPR029056">
    <property type="entry name" value="Ribokinase-like"/>
</dbReference>
<dbReference type="PANTHER" id="PTHR43085">
    <property type="entry name" value="HEXOKINASE FAMILY MEMBER"/>
    <property type="match status" value="1"/>
</dbReference>
<keyword evidence="4" id="KW-0418">Kinase</keyword>
<evidence type="ECO:0000313" key="7">
    <source>
        <dbReference type="EMBL" id="APJ38125.1"/>
    </source>
</evidence>
<dbReference type="Proteomes" id="UP000184322">
    <property type="component" value="Chromosome"/>
</dbReference>
<evidence type="ECO:0000256" key="5">
    <source>
        <dbReference type="ARBA" id="ARBA00022840"/>
    </source>
</evidence>
<evidence type="ECO:0000256" key="4">
    <source>
        <dbReference type="ARBA" id="ARBA00022777"/>
    </source>
</evidence>
<evidence type="ECO:0000259" key="6">
    <source>
        <dbReference type="Pfam" id="PF00294"/>
    </source>
</evidence>
<keyword evidence="5" id="KW-0067">ATP-binding</keyword>
<evidence type="ECO:0000256" key="3">
    <source>
        <dbReference type="ARBA" id="ARBA00022741"/>
    </source>
</evidence>
<reference evidence="8" key="1">
    <citation type="submission" date="2016-10" db="EMBL/GenBank/DDBJ databases">
        <authorList>
            <person name="Beylefeld A."/>
            <person name="Abolnik C."/>
        </authorList>
    </citation>
    <scope>NUCLEOTIDE SEQUENCE [LARGE SCALE GENOMIC DNA]</scope>
    <source>
        <strain evidence="8">B359_6</strain>
    </source>
</reference>
<dbReference type="STRING" id="48003.BLA55_00245"/>
<feature type="domain" description="Carbohydrate kinase PfkB" evidence="6">
    <location>
        <begin position="10"/>
        <end position="302"/>
    </location>
</feature>
<comment type="similarity">
    <text evidence="1">Belongs to the carbohydrate kinase PfkB family.</text>
</comment>
<sequence>MHNNSNQHGKVLTIGEVLVRLSILKNSQLETNQLNYYIGGDTLNVAANVGRWINGSKFFSVVDFDSVFYPNLLQHMNANNVESQLVHQSGRIGTYYTLPKNTFKNMQVFYDRKYSSYYDTYETTLANVDSDKLLSNVEYIFISGITLALNSKINTFILKLIKHARTQGIKIILDLNYRSKLWSSYDAFRAEIEKFIIYADVVIGWISQVYQPLSQMLDLEQFKINSQSMLEKYPNIEILATPSKGFTTKACVKSFLFKDKQYYESDILEYEDRFPIGSGDSFASALVTALLLKLSNEEILNASRNAYAIKNIYEGDNNLANWSDILGYKSNIKKIER</sequence>
<gene>
    <name evidence="7" type="ORF">BLA55_00245</name>
</gene>
<name>A0A1L4FR85_9BACT</name>
<keyword evidence="2" id="KW-0808">Transferase</keyword>
<evidence type="ECO:0000256" key="2">
    <source>
        <dbReference type="ARBA" id="ARBA00022679"/>
    </source>
</evidence>
<dbReference type="OrthoDB" id="9813569at2"/>
<dbReference type="RefSeq" id="WP_073372130.1">
    <property type="nucleotide sequence ID" value="NZ_CP017813.1"/>
</dbReference>
<proteinExistence type="inferred from homology"/>
<keyword evidence="8" id="KW-1185">Reference proteome</keyword>
<dbReference type="GO" id="GO:0016301">
    <property type="term" value="F:kinase activity"/>
    <property type="evidence" value="ECO:0007669"/>
    <property type="project" value="UniProtKB-KW"/>
</dbReference>
<dbReference type="GO" id="GO:0005524">
    <property type="term" value="F:ATP binding"/>
    <property type="evidence" value="ECO:0007669"/>
    <property type="project" value="UniProtKB-KW"/>
</dbReference>
<evidence type="ECO:0000313" key="8">
    <source>
        <dbReference type="Proteomes" id="UP000184322"/>
    </source>
</evidence>
<dbReference type="KEGG" id="mpul:BLA55_00245"/>
<dbReference type="PANTHER" id="PTHR43085:SF1">
    <property type="entry name" value="PSEUDOURIDINE KINASE-RELATED"/>
    <property type="match status" value="1"/>
</dbReference>
<protein>
    <recommendedName>
        <fullName evidence="6">Carbohydrate kinase PfkB domain-containing protein</fullName>
    </recommendedName>
</protein>
<dbReference type="EMBL" id="CP017813">
    <property type="protein sequence ID" value="APJ38125.1"/>
    <property type="molecule type" value="Genomic_DNA"/>
</dbReference>
<evidence type="ECO:0000256" key="1">
    <source>
        <dbReference type="ARBA" id="ARBA00010688"/>
    </source>
</evidence>
<dbReference type="InterPro" id="IPR050306">
    <property type="entry name" value="PfkB_Carbo_kinase"/>
</dbReference>
<keyword evidence="3" id="KW-0547">Nucleotide-binding</keyword>
<accession>A0A1L4FR85</accession>
<dbReference type="AlphaFoldDB" id="A0A1L4FR85"/>